<sequence>MFPKERRKEILEIVNATGFATVDDLSKRFGVSVDSIRKDLKVLQLEGKIKREYGGALRLEPESAAAPDPAPSPTLESILADDEAKADAGRRAVAARAWLEINDGDAIFLGVSRTNAYLADLIAAGDKRLIVTTNMIDVLQRLAGNPKITALATGGYLNVLNNGFTGPACISLLEPLLFSKAFLGTCGVDLGTSAVLATTTDDGKVDDQVLKNASYRFLLADHEKFSIHSGYRWASISDFTAVITDSTDSNVLRAIAATGTPALC</sequence>
<dbReference type="InterPro" id="IPR001034">
    <property type="entry name" value="DeoR_HTH"/>
</dbReference>
<dbReference type="AlphaFoldDB" id="A0A3G9JVH9"/>
<dbReference type="Pfam" id="PF08220">
    <property type="entry name" value="HTH_DeoR"/>
    <property type="match status" value="1"/>
</dbReference>
<dbReference type="SUPFAM" id="SSF100950">
    <property type="entry name" value="NagB/RpiA/CoA transferase-like"/>
    <property type="match status" value="1"/>
</dbReference>
<dbReference type="SUPFAM" id="SSF46785">
    <property type="entry name" value="Winged helix' DNA-binding domain"/>
    <property type="match status" value="1"/>
</dbReference>
<dbReference type="PANTHER" id="PTHR30363">
    <property type="entry name" value="HTH-TYPE TRANSCRIPTIONAL REGULATOR SRLR-RELATED"/>
    <property type="match status" value="1"/>
</dbReference>
<organism evidence="4 5">
    <name type="scientific">Parolsenella catena</name>
    <dbReference type="NCBI Taxonomy" id="2003188"/>
    <lineage>
        <taxon>Bacteria</taxon>
        <taxon>Bacillati</taxon>
        <taxon>Actinomycetota</taxon>
        <taxon>Coriobacteriia</taxon>
        <taxon>Coriobacteriales</taxon>
        <taxon>Atopobiaceae</taxon>
        <taxon>Parolsenella</taxon>
    </lineage>
</organism>
<dbReference type="RefSeq" id="WP_126420597.1">
    <property type="nucleotide sequence ID" value="NZ_AP019367.1"/>
</dbReference>
<evidence type="ECO:0000259" key="3">
    <source>
        <dbReference type="PROSITE" id="PS51000"/>
    </source>
</evidence>
<proteinExistence type="predicted"/>
<dbReference type="PANTHER" id="PTHR30363:SF44">
    <property type="entry name" value="AGA OPERON TRANSCRIPTIONAL REPRESSOR-RELATED"/>
    <property type="match status" value="1"/>
</dbReference>
<accession>A0A3G9JVH9</accession>
<dbReference type="KEGG" id="pcat:Pcatena_00580"/>
<evidence type="ECO:0000313" key="5">
    <source>
        <dbReference type="Proteomes" id="UP000273154"/>
    </source>
</evidence>
<dbReference type="SMART" id="SM01134">
    <property type="entry name" value="DeoRC"/>
    <property type="match status" value="1"/>
</dbReference>
<protein>
    <submittedName>
        <fullName evidence="4">DeoR family transcriptional regulator</fullName>
    </submittedName>
</protein>
<feature type="domain" description="HTH deoR-type" evidence="3">
    <location>
        <begin position="3"/>
        <end position="58"/>
    </location>
</feature>
<evidence type="ECO:0000313" key="4">
    <source>
        <dbReference type="EMBL" id="BBH49471.1"/>
    </source>
</evidence>
<keyword evidence="1" id="KW-0805">Transcription regulation</keyword>
<dbReference type="OrthoDB" id="7688673at2"/>
<evidence type="ECO:0000256" key="1">
    <source>
        <dbReference type="ARBA" id="ARBA00023015"/>
    </source>
</evidence>
<keyword evidence="2" id="KW-0804">Transcription</keyword>
<dbReference type="SMART" id="SM00420">
    <property type="entry name" value="HTH_DEOR"/>
    <property type="match status" value="1"/>
</dbReference>
<dbReference type="PROSITE" id="PS51000">
    <property type="entry name" value="HTH_DEOR_2"/>
    <property type="match status" value="1"/>
</dbReference>
<reference evidence="5" key="1">
    <citation type="submission" date="2018-11" db="EMBL/GenBank/DDBJ databases">
        <title>Comparative genomics of Parolsenella catena and Libanicoccus massiliensis: Reclassification of Libanicoccus massiliensis as Parolsenella massiliensis comb. nov.</title>
        <authorList>
            <person name="Sakamoto M."/>
            <person name="Ikeyama N."/>
            <person name="Murakami T."/>
            <person name="Mori H."/>
            <person name="Yuki M."/>
            <person name="Ohkuma M."/>
        </authorList>
    </citation>
    <scope>NUCLEOTIDE SEQUENCE [LARGE SCALE GENOMIC DNA]</scope>
    <source>
        <strain evidence="5">JCM 31932</strain>
    </source>
</reference>
<gene>
    <name evidence="4" type="primary">DeoR_1</name>
    <name evidence="4" type="ORF">Pcatena_00580</name>
</gene>
<dbReference type="Proteomes" id="UP000273154">
    <property type="component" value="Chromosome"/>
</dbReference>
<dbReference type="InterPro" id="IPR014036">
    <property type="entry name" value="DeoR-like_C"/>
</dbReference>
<dbReference type="InterPro" id="IPR050313">
    <property type="entry name" value="Carb_Metab_HTH_regulators"/>
</dbReference>
<keyword evidence="5" id="KW-1185">Reference proteome</keyword>
<dbReference type="Gene3D" id="1.10.10.10">
    <property type="entry name" value="Winged helix-like DNA-binding domain superfamily/Winged helix DNA-binding domain"/>
    <property type="match status" value="1"/>
</dbReference>
<evidence type="ECO:0000256" key="2">
    <source>
        <dbReference type="ARBA" id="ARBA00023163"/>
    </source>
</evidence>
<dbReference type="GeneID" id="88848200"/>
<dbReference type="EMBL" id="AP019367">
    <property type="protein sequence ID" value="BBH49471.1"/>
    <property type="molecule type" value="Genomic_DNA"/>
</dbReference>
<dbReference type="InterPro" id="IPR037171">
    <property type="entry name" value="NagB/RpiA_transferase-like"/>
</dbReference>
<dbReference type="InterPro" id="IPR036390">
    <property type="entry name" value="WH_DNA-bd_sf"/>
</dbReference>
<name>A0A3G9JVH9_9ACTN</name>
<dbReference type="InterPro" id="IPR036388">
    <property type="entry name" value="WH-like_DNA-bd_sf"/>
</dbReference>
<dbReference type="GO" id="GO:0003700">
    <property type="term" value="F:DNA-binding transcription factor activity"/>
    <property type="evidence" value="ECO:0007669"/>
    <property type="project" value="InterPro"/>
</dbReference>
<dbReference type="Pfam" id="PF00455">
    <property type="entry name" value="DeoRC"/>
    <property type="match status" value="1"/>
</dbReference>